<protein>
    <recommendedName>
        <fullName evidence="2">C2 domain-containing protein</fullName>
    </recommendedName>
</protein>
<evidence type="ECO:0000259" key="2">
    <source>
        <dbReference type="PROSITE" id="PS50004"/>
    </source>
</evidence>
<dbReference type="GO" id="GO:0006952">
    <property type="term" value="P:defense response"/>
    <property type="evidence" value="ECO:0007669"/>
    <property type="project" value="InterPro"/>
</dbReference>
<feature type="region of interest" description="Disordered" evidence="1">
    <location>
        <begin position="282"/>
        <end position="326"/>
    </location>
</feature>
<comment type="caution">
    <text evidence="3">The sequence shown here is derived from an EMBL/GenBank/DDBJ whole genome shotgun (WGS) entry which is preliminary data.</text>
</comment>
<dbReference type="Gene3D" id="2.60.40.150">
    <property type="entry name" value="C2 domain"/>
    <property type="match status" value="1"/>
</dbReference>
<feature type="region of interest" description="Disordered" evidence="1">
    <location>
        <begin position="232"/>
        <end position="253"/>
    </location>
</feature>
<evidence type="ECO:0000313" key="4">
    <source>
        <dbReference type="Proteomes" id="UP001415857"/>
    </source>
</evidence>
<dbReference type="PANTHER" id="PTHR32246">
    <property type="entry name" value="INGRESSION PROTEIN FIC1"/>
    <property type="match status" value="1"/>
</dbReference>
<dbReference type="CDD" id="cd04051">
    <property type="entry name" value="C2_SRC2_like"/>
    <property type="match status" value="1"/>
</dbReference>
<dbReference type="Proteomes" id="UP001415857">
    <property type="component" value="Unassembled WGS sequence"/>
</dbReference>
<keyword evidence="4" id="KW-1185">Reference proteome</keyword>
<dbReference type="SUPFAM" id="SSF49562">
    <property type="entry name" value="C2 domain (Calcium/lipid-binding domain, CaLB)"/>
    <property type="match status" value="1"/>
</dbReference>
<proteinExistence type="predicted"/>
<feature type="domain" description="C2" evidence="2">
    <location>
        <begin position="1"/>
        <end position="120"/>
    </location>
</feature>
<evidence type="ECO:0000313" key="3">
    <source>
        <dbReference type="EMBL" id="KAK9271886.1"/>
    </source>
</evidence>
<sequence length="326" mass="36667">MGSSSIELKVLSCKDLKAFHFFQKLWVYALVSIVSDDPDKKLEQSQEQRTPTDKEGDGNPEWNHEMRFDLDESSLEDCDHLFIHFDVRLEVVLFGDKTIGEVRIPFKDLVDESNGIVRFVSYEVRTADGKPNGVLNFSYKVNSNKGNKIGPASPSTKIDGFSTVHHHHHHHHHPSPEVHHPMPEVPNPSSLPIHYPSLELENPSQEIYSAPQQVLHYHPAAVQHTSHETYYPPPLMRPPPPPPLLPPPWQHPPPPPPPHGPFYHPHPPQVYPWAPDPYEFGGGGYRHSHTEQGTGDPAVGRLQASDNGETCPGGARDLYPSLWNGR</sequence>
<dbReference type="InterPro" id="IPR000008">
    <property type="entry name" value="C2_dom"/>
</dbReference>
<dbReference type="Pfam" id="PF00168">
    <property type="entry name" value="C2"/>
    <property type="match status" value="1"/>
</dbReference>
<dbReference type="PROSITE" id="PS50004">
    <property type="entry name" value="C2"/>
    <property type="match status" value="1"/>
</dbReference>
<organism evidence="3 4">
    <name type="scientific">Liquidambar formosana</name>
    <name type="common">Formosan gum</name>
    <dbReference type="NCBI Taxonomy" id="63359"/>
    <lineage>
        <taxon>Eukaryota</taxon>
        <taxon>Viridiplantae</taxon>
        <taxon>Streptophyta</taxon>
        <taxon>Embryophyta</taxon>
        <taxon>Tracheophyta</taxon>
        <taxon>Spermatophyta</taxon>
        <taxon>Magnoliopsida</taxon>
        <taxon>eudicotyledons</taxon>
        <taxon>Gunneridae</taxon>
        <taxon>Pentapetalae</taxon>
        <taxon>Saxifragales</taxon>
        <taxon>Altingiaceae</taxon>
        <taxon>Liquidambar</taxon>
    </lineage>
</organism>
<dbReference type="InterPro" id="IPR035892">
    <property type="entry name" value="C2_domain_sf"/>
</dbReference>
<evidence type="ECO:0000256" key="1">
    <source>
        <dbReference type="SAM" id="MobiDB-lite"/>
    </source>
</evidence>
<dbReference type="PANTHER" id="PTHR32246:SF169">
    <property type="entry name" value="PROTEIN SRC2-LIKE"/>
    <property type="match status" value="1"/>
</dbReference>
<dbReference type="AlphaFoldDB" id="A0AAP0NGR1"/>
<name>A0AAP0NGR1_LIQFO</name>
<feature type="compositionally biased region" description="Basic residues" evidence="1">
    <location>
        <begin position="164"/>
        <end position="173"/>
    </location>
</feature>
<gene>
    <name evidence="3" type="ORF">L1049_002251</name>
</gene>
<dbReference type="EMBL" id="JBBPBK010000013">
    <property type="protein sequence ID" value="KAK9271886.1"/>
    <property type="molecule type" value="Genomic_DNA"/>
</dbReference>
<dbReference type="SMART" id="SM00239">
    <property type="entry name" value="C2"/>
    <property type="match status" value="1"/>
</dbReference>
<feature type="region of interest" description="Disordered" evidence="1">
    <location>
        <begin position="41"/>
        <end position="63"/>
    </location>
</feature>
<accession>A0AAP0NGR1</accession>
<dbReference type="InterPro" id="IPR044750">
    <property type="entry name" value="C2_SRC2/BAP"/>
</dbReference>
<reference evidence="3 4" key="1">
    <citation type="journal article" date="2024" name="Plant J.">
        <title>Genome sequences and population genomics reveal climatic adaptation and genomic divergence between two closely related sweetgum species.</title>
        <authorList>
            <person name="Xu W.Q."/>
            <person name="Ren C.Q."/>
            <person name="Zhang X.Y."/>
            <person name="Comes H.P."/>
            <person name="Liu X.H."/>
            <person name="Li Y.G."/>
            <person name="Kettle C.J."/>
            <person name="Jalonen R."/>
            <person name="Gaisberger H."/>
            <person name="Ma Y.Z."/>
            <person name="Qiu Y.X."/>
        </authorList>
    </citation>
    <scope>NUCLEOTIDE SEQUENCE [LARGE SCALE GENOMIC DNA]</scope>
    <source>
        <strain evidence="3">Hangzhou</strain>
    </source>
</reference>
<feature type="region of interest" description="Disordered" evidence="1">
    <location>
        <begin position="146"/>
        <end position="196"/>
    </location>
</feature>